<dbReference type="Proteomes" id="UP000638560">
    <property type="component" value="Unassembled WGS sequence"/>
</dbReference>
<organism evidence="1 2">
    <name type="scientific">Plantactinospora alkalitolerans</name>
    <dbReference type="NCBI Taxonomy" id="2789879"/>
    <lineage>
        <taxon>Bacteria</taxon>
        <taxon>Bacillati</taxon>
        <taxon>Actinomycetota</taxon>
        <taxon>Actinomycetes</taxon>
        <taxon>Micromonosporales</taxon>
        <taxon>Micromonosporaceae</taxon>
        <taxon>Plantactinospora</taxon>
    </lineage>
</organism>
<gene>
    <name evidence="1" type="ORF">I0C86_01705</name>
</gene>
<accession>A0ABS0GNF5</accession>
<dbReference type="EMBL" id="JADPUN010000037">
    <property type="protein sequence ID" value="MBF9127717.1"/>
    <property type="molecule type" value="Genomic_DNA"/>
</dbReference>
<keyword evidence="2" id="KW-1185">Reference proteome</keyword>
<evidence type="ECO:0000313" key="1">
    <source>
        <dbReference type="EMBL" id="MBF9127717.1"/>
    </source>
</evidence>
<sequence length="71" mass="7274">MVATRAVGAAPLGTTSLLNAVPGPAELDPRDGRAGVRVRQRTAVLVPAIDDSDAGQQVYAGQRPVLRSPGL</sequence>
<protein>
    <submittedName>
        <fullName evidence="1">Uncharacterized protein</fullName>
    </submittedName>
</protein>
<comment type="caution">
    <text evidence="1">The sequence shown here is derived from an EMBL/GenBank/DDBJ whole genome shotgun (WGS) entry which is preliminary data.</text>
</comment>
<name>A0ABS0GNF5_9ACTN</name>
<evidence type="ECO:0000313" key="2">
    <source>
        <dbReference type="Proteomes" id="UP000638560"/>
    </source>
</evidence>
<proteinExistence type="predicted"/>
<dbReference type="RefSeq" id="WP_196199391.1">
    <property type="nucleotide sequence ID" value="NZ_JADPUN010000037.1"/>
</dbReference>
<reference evidence="1 2" key="1">
    <citation type="submission" date="2020-11" db="EMBL/GenBank/DDBJ databases">
        <title>A novel isolate from a Black sea contaminated sediment with potential to produce alkanes: Plantactinospora alkalitolerans sp. nov.</title>
        <authorList>
            <person name="Carro L."/>
            <person name="Veyisoglu A."/>
            <person name="Guven K."/>
            <person name="Schumann P."/>
            <person name="Klenk H.-P."/>
            <person name="Sahin N."/>
        </authorList>
    </citation>
    <scope>NUCLEOTIDE SEQUENCE [LARGE SCALE GENOMIC DNA]</scope>
    <source>
        <strain evidence="1 2">S1510</strain>
    </source>
</reference>